<evidence type="ECO:0000313" key="2">
    <source>
        <dbReference type="EMBL" id="BAN49899.1"/>
    </source>
</evidence>
<organism evidence="2 3">
    <name type="scientific">Metapseudomonas resinovorans NBRC 106553</name>
    <dbReference type="NCBI Taxonomy" id="1245471"/>
    <lineage>
        <taxon>Bacteria</taxon>
        <taxon>Pseudomonadati</taxon>
        <taxon>Pseudomonadota</taxon>
        <taxon>Gammaproteobacteria</taxon>
        <taxon>Pseudomonadales</taxon>
        <taxon>Pseudomonadaceae</taxon>
        <taxon>Metapseudomonas</taxon>
    </lineage>
</organism>
<reference evidence="2 3" key="1">
    <citation type="journal article" date="2013" name="Genome Announc.">
        <title>Complete Genome Sequence of the Carbazole Degrader Pseudomonas resinovorans Strain CA10 (NBRC 106553).</title>
        <authorList>
            <person name="Shintani M."/>
            <person name="Hosoyama A."/>
            <person name="Ohji S."/>
            <person name="Tsuchikane K."/>
            <person name="Takarada H."/>
            <person name="Yamazoe A."/>
            <person name="Fujita N."/>
            <person name="Nojiri H."/>
        </authorList>
    </citation>
    <scope>NUCLEOTIDE SEQUENCE [LARGE SCALE GENOMIC DNA]</scope>
    <source>
        <strain evidence="2 3">NBRC 106553</strain>
    </source>
</reference>
<evidence type="ECO:0000313" key="3">
    <source>
        <dbReference type="Proteomes" id="UP000015503"/>
    </source>
</evidence>
<dbReference type="Proteomes" id="UP000015503">
    <property type="component" value="Chromosome"/>
</dbReference>
<keyword evidence="3" id="KW-1185">Reference proteome</keyword>
<feature type="region of interest" description="Disordered" evidence="1">
    <location>
        <begin position="71"/>
        <end position="90"/>
    </location>
</feature>
<dbReference type="HOGENOM" id="CLU_2438524_0_0_6"/>
<dbReference type="AlphaFoldDB" id="S6BKU2"/>
<feature type="compositionally biased region" description="Basic and acidic residues" evidence="1">
    <location>
        <begin position="41"/>
        <end position="53"/>
    </location>
</feature>
<name>S6BKU2_METRE</name>
<sequence length="90" mass="9348">MIRAFLWVAELAGPVGCAVRTKAQYDLLGARSAPYAGSPRGRGETGSDVDRASSAHQAGLGRAPMVDVKSDIHVMADDSLSPAPLPKDEG</sequence>
<feature type="region of interest" description="Disordered" evidence="1">
    <location>
        <begin position="32"/>
        <end position="66"/>
    </location>
</feature>
<accession>S6BKU2</accession>
<dbReference type="STRING" id="1245471.PCA10_41670"/>
<proteinExistence type="predicted"/>
<protein>
    <submittedName>
        <fullName evidence="2">Uncharacterized protein</fullName>
    </submittedName>
</protein>
<gene>
    <name evidence="2" type="ORF">PCA10_41670</name>
</gene>
<evidence type="ECO:0000256" key="1">
    <source>
        <dbReference type="SAM" id="MobiDB-lite"/>
    </source>
</evidence>
<dbReference type="EMBL" id="AP013068">
    <property type="protein sequence ID" value="BAN49899.1"/>
    <property type="molecule type" value="Genomic_DNA"/>
</dbReference>
<dbReference type="KEGG" id="pre:PCA10_41670"/>